<dbReference type="AlphaFoldDB" id="A0A6A6Y0L9"/>
<keyword evidence="1" id="KW-0472">Membrane</keyword>
<name>A0A6A6Y0L9_9PEZI</name>
<evidence type="ECO:0000313" key="3">
    <source>
        <dbReference type="EMBL" id="KAF2802063.1"/>
    </source>
</evidence>
<sequence>MFSRLCLPPNSILLSFLLQNITHVLADLSPYFSDKKFDNGEYGSYPMQTFHSSKLVAPRINVLSTSSRCDDGSYTLMTPRGHRVPDEARGPMILDHRGDLVWAVTGYEQTYDLMVQEYGGQQYLTFWGGNDAIGGHGAGDYYMIDSTYKQTAKIGAASGMAADLHEFRFTDQETALITVYDVHQVDLTSVGKSKDGYVWDSLFQEISISNGELIFQWRASDHYDVVESFHDIGDEGAQDRPWDFFHINSVEKDPWGNYLVSSRYMHTITYVNGTSGSIDWRLGGKRNDFKDVSDGRATDFTFQHDARWHNNYTVISLFDNGAQYPSHDENAPYSRGMKIAIDDEKMTARLVTEYINPEKLLSSSQGSTQILPNGNVLVGYGYNGAFTEYAANGDTLCDAHFGSASSFHTGEVQSYRTMKFNWTGRPHTNPSMAIVDGSAYVSWNGATEVHQWVVNNCEYQNGREELWQPSINAKKDGFETMIPLTKVLGPYIRIAALDEEGHTIGTTESVPFDGETVLQELQLTSSASRPIVFFIGLLACVTTAIVIGWVLKRLRRRTHFPYSKLRWP</sequence>
<accession>A0A6A6Y0L9</accession>
<dbReference type="InterPro" id="IPR053143">
    <property type="entry name" value="Arylsulfate_ST"/>
</dbReference>
<feature type="chain" id="PRO_5044628785" description="Arylsulfotransferase" evidence="2">
    <location>
        <begin position="27"/>
        <end position="568"/>
    </location>
</feature>
<feature type="transmembrane region" description="Helical" evidence="1">
    <location>
        <begin position="531"/>
        <end position="551"/>
    </location>
</feature>
<keyword evidence="1" id="KW-1133">Transmembrane helix</keyword>
<dbReference type="OrthoDB" id="5427350at2759"/>
<dbReference type="GeneID" id="54458097"/>
<keyword evidence="2" id="KW-0732">Signal</keyword>
<dbReference type="PANTHER" id="PTHR35340">
    <property type="entry name" value="PQQ ENZYME REPEAT PROTEIN-RELATED"/>
    <property type="match status" value="1"/>
</dbReference>
<keyword evidence="4" id="KW-1185">Reference proteome</keyword>
<organism evidence="3">
    <name type="scientific">Mytilinidion resinicola</name>
    <dbReference type="NCBI Taxonomy" id="574789"/>
    <lineage>
        <taxon>Eukaryota</taxon>
        <taxon>Fungi</taxon>
        <taxon>Dikarya</taxon>
        <taxon>Ascomycota</taxon>
        <taxon>Pezizomycotina</taxon>
        <taxon>Dothideomycetes</taxon>
        <taxon>Pleosporomycetidae</taxon>
        <taxon>Mytilinidiales</taxon>
        <taxon>Mytilinidiaceae</taxon>
        <taxon>Mytilinidion</taxon>
    </lineage>
</organism>
<reference evidence="5" key="3">
    <citation type="submission" date="2025-04" db="UniProtKB">
        <authorList>
            <consortium name="RefSeq"/>
        </authorList>
    </citation>
    <scope>IDENTIFICATION</scope>
    <source>
        <strain evidence="5">CBS 304.34</strain>
    </source>
</reference>
<dbReference type="InterPro" id="IPR039535">
    <property type="entry name" value="ASST-like"/>
</dbReference>
<dbReference type="RefSeq" id="XP_033569027.1">
    <property type="nucleotide sequence ID" value="XM_033717204.1"/>
</dbReference>
<evidence type="ECO:0000256" key="1">
    <source>
        <dbReference type="SAM" id="Phobius"/>
    </source>
</evidence>
<dbReference type="Proteomes" id="UP000504636">
    <property type="component" value="Unplaced"/>
</dbReference>
<keyword evidence="1" id="KW-0812">Transmembrane</keyword>
<reference evidence="5" key="2">
    <citation type="submission" date="2020-04" db="EMBL/GenBank/DDBJ databases">
        <authorList>
            <consortium name="NCBI Genome Project"/>
        </authorList>
    </citation>
    <scope>NUCLEOTIDE SEQUENCE</scope>
    <source>
        <strain evidence="5">CBS 304.34</strain>
    </source>
</reference>
<proteinExistence type="predicted"/>
<protein>
    <recommendedName>
        <fullName evidence="6">Arylsulfotransferase</fullName>
    </recommendedName>
</protein>
<evidence type="ECO:0000313" key="4">
    <source>
        <dbReference type="Proteomes" id="UP000504636"/>
    </source>
</evidence>
<gene>
    <name evidence="3 5" type="ORF">BDZ99DRAFT_428915</name>
</gene>
<evidence type="ECO:0000313" key="5">
    <source>
        <dbReference type="RefSeq" id="XP_033569027.1"/>
    </source>
</evidence>
<dbReference type="PANTHER" id="PTHR35340:SF5">
    <property type="entry name" value="ASST-DOMAIN-CONTAINING PROTEIN"/>
    <property type="match status" value="1"/>
</dbReference>
<dbReference type="EMBL" id="MU003725">
    <property type="protein sequence ID" value="KAF2802063.1"/>
    <property type="molecule type" value="Genomic_DNA"/>
</dbReference>
<evidence type="ECO:0008006" key="6">
    <source>
        <dbReference type="Google" id="ProtNLM"/>
    </source>
</evidence>
<feature type="signal peptide" evidence="2">
    <location>
        <begin position="1"/>
        <end position="26"/>
    </location>
</feature>
<dbReference type="Pfam" id="PF14269">
    <property type="entry name" value="Arylsulfotran_2"/>
    <property type="match status" value="1"/>
</dbReference>
<reference evidence="3 5" key="1">
    <citation type="journal article" date="2020" name="Stud. Mycol.">
        <title>101 Dothideomycetes genomes: a test case for predicting lifestyles and emergence of pathogens.</title>
        <authorList>
            <person name="Haridas S."/>
            <person name="Albert R."/>
            <person name="Binder M."/>
            <person name="Bloem J."/>
            <person name="Labutti K."/>
            <person name="Salamov A."/>
            <person name="Andreopoulos B."/>
            <person name="Baker S."/>
            <person name="Barry K."/>
            <person name="Bills G."/>
            <person name="Bluhm B."/>
            <person name="Cannon C."/>
            <person name="Castanera R."/>
            <person name="Culley D."/>
            <person name="Daum C."/>
            <person name="Ezra D."/>
            <person name="Gonzalez J."/>
            <person name="Henrissat B."/>
            <person name="Kuo A."/>
            <person name="Liang C."/>
            <person name="Lipzen A."/>
            <person name="Lutzoni F."/>
            <person name="Magnuson J."/>
            <person name="Mondo S."/>
            <person name="Nolan M."/>
            <person name="Ohm R."/>
            <person name="Pangilinan J."/>
            <person name="Park H.-J."/>
            <person name="Ramirez L."/>
            <person name="Alfaro M."/>
            <person name="Sun H."/>
            <person name="Tritt A."/>
            <person name="Yoshinaga Y."/>
            <person name="Zwiers L.-H."/>
            <person name="Turgeon B."/>
            <person name="Goodwin S."/>
            <person name="Spatafora J."/>
            <person name="Crous P."/>
            <person name="Grigoriev I."/>
        </authorList>
    </citation>
    <scope>NUCLEOTIDE SEQUENCE</scope>
    <source>
        <strain evidence="3 5">CBS 304.34</strain>
    </source>
</reference>
<evidence type="ECO:0000256" key="2">
    <source>
        <dbReference type="SAM" id="SignalP"/>
    </source>
</evidence>